<organism evidence="2 3">
    <name type="scientific">Pieris macdunnoughi</name>
    <dbReference type="NCBI Taxonomy" id="345717"/>
    <lineage>
        <taxon>Eukaryota</taxon>
        <taxon>Metazoa</taxon>
        <taxon>Ecdysozoa</taxon>
        <taxon>Arthropoda</taxon>
        <taxon>Hexapoda</taxon>
        <taxon>Insecta</taxon>
        <taxon>Pterygota</taxon>
        <taxon>Neoptera</taxon>
        <taxon>Endopterygota</taxon>
        <taxon>Lepidoptera</taxon>
        <taxon>Glossata</taxon>
        <taxon>Ditrysia</taxon>
        <taxon>Papilionoidea</taxon>
        <taxon>Pieridae</taxon>
        <taxon>Pierinae</taxon>
        <taxon>Pieris</taxon>
    </lineage>
</organism>
<dbReference type="EMBL" id="CAJOBZ010000002">
    <property type="protein sequence ID" value="CAF4753807.1"/>
    <property type="molecule type" value="Genomic_DNA"/>
</dbReference>
<feature type="region of interest" description="Disordered" evidence="1">
    <location>
        <begin position="127"/>
        <end position="294"/>
    </location>
</feature>
<dbReference type="Proteomes" id="UP000663880">
    <property type="component" value="Unassembled WGS sequence"/>
</dbReference>
<feature type="compositionally biased region" description="Basic residues" evidence="1">
    <location>
        <begin position="146"/>
        <end position="156"/>
    </location>
</feature>
<dbReference type="AlphaFoldDB" id="A0A821LNH3"/>
<feature type="compositionally biased region" description="Basic residues" evidence="1">
    <location>
        <begin position="31"/>
        <end position="42"/>
    </location>
</feature>
<keyword evidence="3" id="KW-1185">Reference proteome</keyword>
<accession>A0A821LNH3</accession>
<gene>
    <name evidence="2" type="ORF">PMACD_LOCUS839</name>
</gene>
<feature type="compositionally biased region" description="Basic and acidic residues" evidence="1">
    <location>
        <begin position="252"/>
        <end position="266"/>
    </location>
</feature>
<sequence length="294" mass="33814">MARREELRRRRHSGEAQEVEGQQRQQVRGAAQRRQRPRRRPHPATARRAPFALFAVRHLRPFRSPRPGRLLGFDRRARLVQGARLVRVAFRLRFRPFGFLPLGLRLAAPGRRDLLLVVVQRELRTGRARHRSRFRRTRRRTEPRASSRSRRPRRRRVAADSPVTRIQTAAFRRRRQPVDVAAEHRRQVAAGSTQRAVEGPRRGDLRRRRVRQHGESSRDPSGVYRLERDVMPPRPGRGPQGQPVHEVAVTVDDGREGARRPREASSRLRGGATPTSDEAAQGRGRSGALVGLRV</sequence>
<evidence type="ECO:0000313" key="2">
    <source>
        <dbReference type="EMBL" id="CAF4753807.1"/>
    </source>
</evidence>
<feature type="region of interest" description="Disordered" evidence="1">
    <location>
        <begin position="1"/>
        <end position="49"/>
    </location>
</feature>
<comment type="caution">
    <text evidence="2">The sequence shown here is derived from an EMBL/GenBank/DDBJ whole genome shotgun (WGS) entry which is preliminary data.</text>
</comment>
<evidence type="ECO:0000313" key="3">
    <source>
        <dbReference type="Proteomes" id="UP000663880"/>
    </source>
</evidence>
<feature type="compositionally biased region" description="Basic residues" evidence="1">
    <location>
        <begin position="127"/>
        <end position="139"/>
    </location>
</feature>
<reference evidence="2" key="1">
    <citation type="submission" date="2021-02" db="EMBL/GenBank/DDBJ databases">
        <authorList>
            <person name="Steward A R."/>
        </authorList>
    </citation>
    <scope>NUCLEOTIDE SEQUENCE</scope>
</reference>
<protein>
    <submittedName>
        <fullName evidence="2">Uncharacterized protein</fullName>
    </submittedName>
</protein>
<name>A0A821LNH3_9NEOP</name>
<proteinExistence type="predicted"/>
<evidence type="ECO:0000256" key="1">
    <source>
        <dbReference type="SAM" id="MobiDB-lite"/>
    </source>
</evidence>